<protein>
    <submittedName>
        <fullName evidence="1">Uncharacterized protein</fullName>
    </submittedName>
</protein>
<gene>
    <name evidence="1" type="ORF">SCF082_LOCUS35124</name>
</gene>
<organism evidence="1 2">
    <name type="scientific">Durusdinium trenchii</name>
    <dbReference type="NCBI Taxonomy" id="1381693"/>
    <lineage>
        <taxon>Eukaryota</taxon>
        <taxon>Sar</taxon>
        <taxon>Alveolata</taxon>
        <taxon>Dinophyceae</taxon>
        <taxon>Suessiales</taxon>
        <taxon>Symbiodiniaceae</taxon>
        <taxon>Durusdinium</taxon>
    </lineage>
</organism>
<sequence length="338" mass="38263">MKSAIHRLVLDKPIESWSGRPYLTCVPTDSMDEFYLPLTAFDYSKNGKNGYFPNNNQLAIHFREFLLCGYRISAEAIITKFEQSGADRVLHDWTVGLVDGQSKLLLMLSIIAFVIELEISQEAIDGCPVLLKTLESFRYIRCAYQHYENASGHYLNSLRIQYVTSEKIQPSPVTILGDVRSAIEIERRASAGKPALKDLLTKIVAMYNRTVKVKHHRIDTPKKCLPISVLSLDFWVPGCWTRKENAKFKGKSQFETILTTTETTAVLYATRVFEDMPGCSSDDSRAVILFLNLPACGVISATQWDFFLSFVANTLNRFRRNSIAIIMQPNRAGQKTKS</sequence>
<proteinExistence type="predicted"/>
<comment type="caution">
    <text evidence="1">The sequence shown here is derived from an EMBL/GenBank/DDBJ whole genome shotgun (WGS) entry which is preliminary data.</text>
</comment>
<reference evidence="1 2" key="1">
    <citation type="submission" date="2024-02" db="EMBL/GenBank/DDBJ databases">
        <authorList>
            <person name="Chen Y."/>
            <person name="Shah S."/>
            <person name="Dougan E. K."/>
            <person name="Thang M."/>
            <person name="Chan C."/>
        </authorList>
    </citation>
    <scope>NUCLEOTIDE SEQUENCE [LARGE SCALE GENOMIC DNA]</scope>
</reference>
<name>A0ABP0P4M1_9DINO</name>
<dbReference type="Proteomes" id="UP001642464">
    <property type="component" value="Unassembled WGS sequence"/>
</dbReference>
<dbReference type="EMBL" id="CAXAMM010033101">
    <property type="protein sequence ID" value="CAK9070726.1"/>
    <property type="molecule type" value="Genomic_DNA"/>
</dbReference>
<feature type="non-terminal residue" evidence="1">
    <location>
        <position position="338"/>
    </location>
</feature>
<keyword evidence="2" id="KW-1185">Reference proteome</keyword>
<evidence type="ECO:0000313" key="1">
    <source>
        <dbReference type="EMBL" id="CAK9070726.1"/>
    </source>
</evidence>
<accession>A0ABP0P4M1</accession>
<evidence type="ECO:0000313" key="2">
    <source>
        <dbReference type="Proteomes" id="UP001642464"/>
    </source>
</evidence>